<evidence type="ECO:0000256" key="1">
    <source>
        <dbReference type="SAM" id="Coils"/>
    </source>
</evidence>
<evidence type="ECO:0000313" key="3">
    <source>
        <dbReference type="EMBL" id="RTY39557.1"/>
    </source>
</evidence>
<comment type="caution">
    <text evidence="3">The sequence shown here is derived from an EMBL/GenBank/DDBJ whole genome shotgun (WGS) entry which is preliminary data.</text>
</comment>
<protein>
    <recommendedName>
        <fullName evidence="5">AAA family ATPase</fullName>
    </recommendedName>
</protein>
<reference evidence="3 4" key="1">
    <citation type="submission" date="2018-12" db="EMBL/GenBank/DDBJ databases">
        <authorList>
            <person name="Lunina O.N."/>
            <person name="Grouzdev D.S."/>
            <person name="Gorlenko V.M."/>
            <person name="Savvichev A.S."/>
        </authorList>
    </citation>
    <scope>NUCLEOTIDE SEQUENCE [LARGE SCALE GENOMIC DNA]</scope>
    <source>
        <strain evidence="3 4">BrKhr-17</strain>
    </source>
</reference>
<keyword evidence="1" id="KW-0175">Coiled coil</keyword>
<evidence type="ECO:0008006" key="5">
    <source>
        <dbReference type="Google" id="ProtNLM"/>
    </source>
</evidence>
<dbReference type="Gene3D" id="3.40.50.300">
    <property type="entry name" value="P-loop containing nucleotide triphosphate hydrolases"/>
    <property type="match status" value="1"/>
</dbReference>
<feature type="region of interest" description="Disordered" evidence="2">
    <location>
        <begin position="410"/>
        <end position="431"/>
    </location>
</feature>
<dbReference type="PANTHER" id="PTHR32114">
    <property type="entry name" value="ABC TRANSPORTER ABCH.3"/>
    <property type="match status" value="1"/>
</dbReference>
<dbReference type="SUPFAM" id="SSF52540">
    <property type="entry name" value="P-loop containing nucleoside triphosphate hydrolases"/>
    <property type="match status" value="1"/>
</dbReference>
<proteinExistence type="predicted"/>
<evidence type="ECO:0000313" key="4">
    <source>
        <dbReference type="Proteomes" id="UP000279908"/>
    </source>
</evidence>
<feature type="coiled-coil region" evidence="1">
    <location>
        <begin position="300"/>
        <end position="337"/>
    </location>
</feature>
<feature type="compositionally biased region" description="Basic and acidic residues" evidence="2">
    <location>
        <begin position="416"/>
        <end position="431"/>
    </location>
</feature>
<dbReference type="RefSeq" id="WP_126383635.1">
    <property type="nucleotide sequence ID" value="NZ_RXYK01000002.1"/>
</dbReference>
<dbReference type="AlphaFoldDB" id="A0A432AXI3"/>
<gene>
    <name evidence="3" type="ORF">EKD02_02470</name>
</gene>
<accession>A0A432AXI3</accession>
<dbReference type="Proteomes" id="UP000279908">
    <property type="component" value="Unassembled WGS sequence"/>
</dbReference>
<name>A0A432AXI3_CHLPH</name>
<dbReference type="PANTHER" id="PTHR32114:SF2">
    <property type="entry name" value="ABC TRANSPORTER ABCH.3"/>
    <property type="match status" value="1"/>
</dbReference>
<evidence type="ECO:0000256" key="2">
    <source>
        <dbReference type="SAM" id="MobiDB-lite"/>
    </source>
</evidence>
<organism evidence="3 4">
    <name type="scientific">Chlorobium phaeovibrioides</name>
    <dbReference type="NCBI Taxonomy" id="1094"/>
    <lineage>
        <taxon>Bacteria</taxon>
        <taxon>Pseudomonadati</taxon>
        <taxon>Chlorobiota</taxon>
        <taxon>Chlorobiia</taxon>
        <taxon>Chlorobiales</taxon>
        <taxon>Chlorobiaceae</taxon>
        <taxon>Chlorobium/Pelodictyon group</taxon>
        <taxon>Chlorobium</taxon>
    </lineage>
</organism>
<dbReference type="Pfam" id="PF13555">
    <property type="entry name" value="AAA_29"/>
    <property type="match status" value="1"/>
</dbReference>
<dbReference type="InterPro" id="IPR027417">
    <property type="entry name" value="P-loop_NTPase"/>
</dbReference>
<dbReference type="EMBL" id="RXYK01000002">
    <property type="protein sequence ID" value="RTY39557.1"/>
    <property type="molecule type" value="Genomic_DNA"/>
</dbReference>
<sequence>MQIKLQSLKLKNFKGIKQFTFQPEGADAEIRGQNGTGKSTVADALNWLLFDKNQAGEKAFSIKTLDGGNEAVHGLDHEVEATLLVDGRPLQLGKMMREKWTKKRGANAEAAFQGHETLYTVDGIPKKKSDYDSAVTAIAPEESFRLLTSTTYFNAIKWQDRRRILLEVTGKVSDAEVIAAHEGLEGIEAVLDGHSLDDRTKALKSRRPKINTALNEIQPRIDEALRAKPEEAELCPPKGKSYEALRKEWREAQNRRAAMLAGDTTATGEEILRHREAMATLNRQHDEALRAWRAGEETKKEKARKATQEVEDNEHKVEREVSLIEDYTNSLEALREKWAERNATEWTESECPTCGQALPEEQAEEAQTRFNEKRAEELKAIEAEAKKQTAALQESIKRKEAAESRIDELIAAEDAQETHDPEPVAPDHSEREKTIATLTAGSTSAAPNTKPIDEEVERIEAQIAAFERFSAALKQSADIDKRVGDLMAEKKELGIELDAIDQNIALLEEFLRCKVAMLTGTVNERFAPLSFRLFGEQVNGGLAETCETLVPSANGAMVPWSDVNTGARVRAGLQIIKVLSGHYGITAPVFIDNAESVTGSIDNGESQTIKLIATEEAAELKITLLEQPLALAV</sequence>